<feature type="region of interest" description="Disordered" evidence="1">
    <location>
        <begin position="48"/>
        <end position="70"/>
    </location>
</feature>
<evidence type="ECO:0000313" key="2">
    <source>
        <dbReference type="EMBL" id="TFB06584.1"/>
    </source>
</evidence>
<evidence type="ECO:0000313" key="3">
    <source>
        <dbReference type="Proteomes" id="UP001642720"/>
    </source>
</evidence>
<dbReference type="RefSeq" id="XP_073562785.1">
    <property type="nucleotide sequence ID" value="XM_073698278.1"/>
</dbReference>
<protein>
    <submittedName>
        <fullName evidence="2">Uncharacterized protein</fullName>
    </submittedName>
</protein>
<comment type="caution">
    <text evidence="2">The sequence shown here is derived from an EMBL/GenBank/DDBJ whole genome shotgun (WGS) entry which is preliminary data.</text>
</comment>
<gene>
    <name evidence="2" type="ORF">CCMA1212_000824</name>
</gene>
<organism evidence="2 3">
    <name type="scientific">Trichoderma ghanense</name>
    <dbReference type="NCBI Taxonomy" id="65468"/>
    <lineage>
        <taxon>Eukaryota</taxon>
        <taxon>Fungi</taxon>
        <taxon>Dikarya</taxon>
        <taxon>Ascomycota</taxon>
        <taxon>Pezizomycotina</taxon>
        <taxon>Sordariomycetes</taxon>
        <taxon>Hypocreomycetidae</taxon>
        <taxon>Hypocreales</taxon>
        <taxon>Hypocreaceae</taxon>
        <taxon>Trichoderma</taxon>
    </lineage>
</organism>
<feature type="compositionally biased region" description="Basic and acidic residues" evidence="1">
    <location>
        <begin position="50"/>
        <end position="60"/>
    </location>
</feature>
<name>A0ABY2HG34_9HYPO</name>
<evidence type="ECO:0000256" key="1">
    <source>
        <dbReference type="SAM" id="MobiDB-lite"/>
    </source>
</evidence>
<sequence>MRRLSPLRLLHTGHLYEKRSMRTDTRSRNAALRDPWALGHYSAAAGRLDSQPELRDDVRDLSSSSLEPTPLQMQARTWTVAGLAEKSGRVLDTARSPIAPVTCSSPLTLQRASSMSGAGRDERSMWEHHANILTTQHVRLRALRTAIQEAARADVRVSSSCNLKLRASERPRLAPKIPSDALQLPQTTGAQPFVHVRGQHTSNLDSSNPYRTYT</sequence>
<reference evidence="2 3" key="1">
    <citation type="submission" date="2018-01" db="EMBL/GenBank/DDBJ databases">
        <title>Genome characterization of the sugarcane-associated fungus Trichoderma ghanense CCMA-1212 and their application in lignocelulose bioconversion.</title>
        <authorList>
            <person name="Steindorff A.S."/>
            <person name="Mendes T.D."/>
            <person name="Vilela E.S.D."/>
            <person name="Rodrigues D.S."/>
            <person name="Formighieri E.F."/>
            <person name="Melo I.S."/>
            <person name="Favaro L.C.L."/>
        </authorList>
    </citation>
    <scope>NUCLEOTIDE SEQUENCE [LARGE SCALE GENOMIC DNA]</scope>
    <source>
        <strain evidence="2 3">CCMA-1212</strain>
    </source>
</reference>
<dbReference type="GeneID" id="300572728"/>
<keyword evidence="3" id="KW-1185">Reference proteome</keyword>
<dbReference type="EMBL" id="PPTA01000001">
    <property type="protein sequence ID" value="TFB06584.1"/>
    <property type="molecule type" value="Genomic_DNA"/>
</dbReference>
<dbReference type="Proteomes" id="UP001642720">
    <property type="component" value="Unassembled WGS sequence"/>
</dbReference>
<accession>A0ABY2HG34</accession>
<proteinExistence type="predicted"/>